<dbReference type="InterPro" id="IPR037185">
    <property type="entry name" value="EmrE-like"/>
</dbReference>
<dbReference type="PANTHER" id="PTHR32322">
    <property type="entry name" value="INNER MEMBRANE TRANSPORTER"/>
    <property type="match status" value="1"/>
</dbReference>
<evidence type="ECO:0000256" key="5">
    <source>
        <dbReference type="ARBA" id="ARBA00023136"/>
    </source>
</evidence>
<proteinExistence type="inferred from homology"/>
<evidence type="ECO:0000256" key="1">
    <source>
        <dbReference type="ARBA" id="ARBA00004127"/>
    </source>
</evidence>
<dbReference type="Pfam" id="PF00892">
    <property type="entry name" value="EamA"/>
    <property type="match status" value="2"/>
</dbReference>
<evidence type="ECO:0000259" key="7">
    <source>
        <dbReference type="Pfam" id="PF00892"/>
    </source>
</evidence>
<name>A0ABR5A9Q3_9BACL</name>
<evidence type="ECO:0000256" key="3">
    <source>
        <dbReference type="ARBA" id="ARBA00022692"/>
    </source>
</evidence>
<comment type="caution">
    <text evidence="8">The sequence shown here is derived from an EMBL/GenBank/DDBJ whole genome shotgun (WGS) entry which is preliminary data.</text>
</comment>
<comment type="subcellular location">
    <subcellularLocation>
        <location evidence="1">Endomembrane system</location>
        <topology evidence="1">Multi-pass membrane protein</topology>
    </subcellularLocation>
</comment>
<sequence>MNKNGSLLGVLLTIASAAGFGVMGIIAKLAYAQGVTVGTLLAYRFAIAAALFWAWIALSRRAAAPLRWRERIALWIMGTLGYAVMASLMFTSFSLMSASLAEMLFYSYPTLVCLLMWAVDKEPLTGRKAEALIGGFAGLLLVLQSPAGLVTASGIACALAAAAVYAVFITYSNRLVKHVSPLVSSAHISSSAAVALAVYAALQGDLHVVRGAPAWGAILGVAVLSTFVAILFFFEGVKRIGSTRASMLSTMEPVVTLACSAALFHERLRPLQWLGIAVVLLSLMAMEVRGTIRRASRKVRGTVKESAI</sequence>
<feature type="domain" description="EamA" evidence="7">
    <location>
        <begin position="8"/>
        <end position="143"/>
    </location>
</feature>
<evidence type="ECO:0000313" key="9">
    <source>
        <dbReference type="Proteomes" id="UP000031967"/>
    </source>
</evidence>
<evidence type="ECO:0000313" key="8">
    <source>
        <dbReference type="EMBL" id="KIL37137.1"/>
    </source>
</evidence>
<feature type="transmembrane region" description="Helical" evidence="6">
    <location>
        <begin position="72"/>
        <end position="91"/>
    </location>
</feature>
<feature type="transmembrane region" description="Helical" evidence="6">
    <location>
        <begin position="271"/>
        <end position="288"/>
    </location>
</feature>
<dbReference type="InterPro" id="IPR050638">
    <property type="entry name" value="AA-Vitamin_Transporters"/>
</dbReference>
<evidence type="ECO:0000256" key="4">
    <source>
        <dbReference type="ARBA" id="ARBA00022989"/>
    </source>
</evidence>
<dbReference type="Proteomes" id="UP000031967">
    <property type="component" value="Unassembled WGS sequence"/>
</dbReference>
<dbReference type="RefSeq" id="WP_041052443.1">
    <property type="nucleotide sequence ID" value="NZ_JXAK01000100.1"/>
</dbReference>
<keyword evidence="9" id="KW-1185">Reference proteome</keyword>
<protein>
    <recommendedName>
        <fullName evidence="7">EamA domain-containing protein</fullName>
    </recommendedName>
</protein>
<reference evidence="8 9" key="1">
    <citation type="submission" date="2014-12" db="EMBL/GenBank/DDBJ databases">
        <title>Draft genome sequence of Paenibacillus kamchatkensis strain B-2647.</title>
        <authorList>
            <person name="Karlyshev A.V."/>
            <person name="Kudryashova E.B."/>
        </authorList>
    </citation>
    <scope>NUCLEOTIDE SEQUENCE [LARGE SCALE GENOMIC DNA]</scope>
    <source>
        <strain evidence="8 9">VKM B-2647</strain>
    </source>
</reference>
<dbReference type="PANTHER" id="PTHR32322:SF2">
    <property type="entry name" value="EAMA DOMAIN-CONTAINING PROTEIN"/>
    <property type="match status" value="1"/>
</dbReference>
<keyword evidence="4 6" id="KW-1133">Transmembrane helix</keyword>
<dbReference type="EMBL" id="JXAK01000100">
    <property type="protein sequence ID" value="KIL37137.1"/>
    <property type="molecule type" value="Genomic_DNA"/>
</dbReference>
<feature type="transmembrane region" description="Helical" evidence="6">
    <location>
        <begin position="183"/>
        <end position="202"/>
    </location>
</feature>
<keyword evidence="5 6" id="KW-0472">Membrane</keyword>
<keyword evidence="3 6" id="KW-0812">Transmembrane</keyword>
<gene>
    <name evidence="8" type="ORF">SD70_31045</name>
</gene>
<evidence type="ECO:0000256" key="6">
    <source>
        <dbReference type="SAM" id="Phobius"/>
    </source>
</evidence>
<comment type="similarity">
    <text evidence="2">Belongs to the EamA transporter family.</text>
</comment>
<dbReference type="InterPro" id="IPR000620">
    <property type="entry name" value="EamA_dom"/>
</dbReference>
<feature type="domain" description="EamA" evidence="7">
    <location>
        <begin position="153"/>
        <end position="284"/>
    </location>
</feature>
<dbReference type="SUPFAM" id="SSF103481">
    <property type="entry name" value="Multidrug resistance efflux transporter EmrE"/>
    <property type="match status" value="2"/>
</dbReference>
<feature type="transmembrane region" description="Helical" evidence="6">
    <location>
        <begin position="214"/>
        <end position="234"/>
    </location>
</feature>
<accession>A0ABR5A9Q3</accession>
<evidence type="ECO:0000256" key="2">
    <source>
        <dbReference type="ARBA" id="ARBA00007362"/>
    </source>
</evidence>
<feature type="transmembrane region" description="Helical" evidence="6">
    <location>
        <begin position="246"/>
        <end position="265"/>
    </location>
</feature>
<feature type="transmembrane region" description="Helical" evidence="6">
    <location>
        <begin position="42"/>
        <end position="60"/>
    </location>
</feature>
<organism evidence="8 9">
    <name type="scientific">Gordoniibacillus kamchatkensis</name>
    <dbReference type="NCBI Taxonomy" id="1590651"/>
    <lineage>
        <taxon>Bacteria</taxon>
        <taxon>Bacillati</taxon>
        <taxon>Bacillota</taxon>
        <taxon>Bacilli</taxon>
        <taxon>Bacillales</taxon>
        <taxon>Paenibacillaceae</taxon>
        <taxon>Gordoniibacillus</taxon>
    </lineage>
</organism>
<feature type="transmembrane region" description="Helical" evidence="6">
    <location>
        <begin position="153"/>
        <end position="171"/>
    </location>
</feature>